<dbReference type="Proteomes" id="UP000028181">
    <property type="component" value="Chromosome I"/>
</dbReference>
<reference evidence="2" key="1">
    <citation type="journal article" date="2014" name="BMC Genomics">
        <title>Genome sequencing of two Neorhizobium galegae strains reveals a noeT gene responsible for the unusual acetylation of the nodulation factors.</title>
        <authorList>
            <person name="Osterman J."/>
            <person name="Marsh J."/>
            <person name="Laine P.K."/>
            <person name="Zeng Z."/>
            <person name="Alatalo E."/>
            <person name="Sullivan J.T."/>
            <person name="Young J.P."/>
            <person name="Thomas-Oates J."/>
            <person name="Paulin L."/>
            <person name="Lindstrom K."/>
        </authorList>
    </citation>
    <scope>NUCLEOTIDE SEQUENCE [LARGE SCALE GENOMIC DNA]</scope>
    <source>
        <strain evidence="2">HAMBI 540</strain>
    </source>
</reference>
<name>A0A068SKU1_NEOGA</name>
<gene>
    <name evidence="1" type="ORF">RG540_CH06270</name>
</gene>
<sequence length="78" mass="8612">MTRPLREQKSRTYSKRLTAWSLAGIFALAALGREAEVIYAVSSAAVAHLLLYMGTGHLDLRSILTSELLKLRKRGPDA</sequence>
<dbReference type="OrthoDB" id="8372952at2"/>
<dbReference type="EMBL" id="HG938353">
    <property type="protein sequence ID" value="CDN46817.1"/>
    <property type="molecule type" value="Genomic_DNA"/>
</dbReference>
<protein>
    <submittedName>
        <fullName evidence="1">Uncharacterized protein</fullName>
    </submittedName>
</protein>
<dbReference type="RefSeq" id="WP_038584401.1">
    <property type="nucleotide sequence ID" value="NZ_HG938353.1"/>
</dbReference>
<proteinExistence type="predicted"/>
<dbReference type="HOGENOM" id="CLU_2618386_0_0_5"/>
<dbReference type="KEGG" id="ngg:RG540_CH06270"/>
<keyword evidence="2" id="KW-1185">Reference proteome</keyword>
<dbReference type="AlphaFoldDB" id="A0A068SKU1"/>
<dbReference type="eggNOG" id="ENOG5031AIK">
    <property type="taxonomic scope" value="Bacteria"/>
</dbReference>
<evidence type="ECO:0000313" key="1">
    <source>
        <dbReference type="EMBL" id="CDN46817.1"/>
    </source>
</evidence>
<accession>A0A068SKU1</accession>
<evidence type="ECO:0000313" key="2">
    <source>
        <dbReference type="Proteomes" id="UP000028181"/>
    </source>
</evidence>
<dbReference type="GeneID" id="24257759"/>
<organism evidence="1 2">
    <name type="scientific">Neorhizobium galegae bv. orientalis str. HAMBI 540</name>
    <dbReference type="NCBI Taxonomy" id="1028800"/>
    <lineage>
        <taxon>Bacteria</taxon>
        <taxon>Pseudomonadati</taxon>
        <taxon>Pseudomonadota</taxon>
        <taxon>Alphaproteobacteria</taxon>
        <taxon>Hyphomicrobiales</taxon>
        <taxon>Rhizobiaceae</taxon>
        <taxon>Rhizobium/Agrobacterium group</taxon>
        <taxon>Neorhizobium</taxon>
    </lineage>
</organism>